<evidence type="ECO:0000259" key="5">
    <source>
        <dbReference type="Pfam" id="PF09359"/>
    </source>
</evidence>
<dbReference type="GO" id="GO:0000329">
    <property type="term" value="C:fungal-type vacuole membrane"/>
    <property type="evidence" value="ECO:0007669"/>
    <property type="project" value="TreeGrafter"/>
</dbReference>
<dbReference type="GeneID" id="64703349"/>
<gene>
    <name evidence="6" type="ORF">F5147DRAFT_769900</name>
</gene>
<reference evidence="6" key="1">
    <citation type="journal article" date="2020" name="New Phytol.">
        <title>Comparative genomics reveals dynamic genome evolution in host specialist ectomycorrhizal fungi.</title>
        <authorList>
            <person name="Lofgren L.A."/>
            <person name="Nguyen N.H."/>
            <person name="Vilgalys R."/>
            <person name="Ruytinx J."/>
            <person name="Liao H.L."/>
            <person name="Branco S."/>
            <person name="Kuo A."/>
            <person name="LaButti K."/>
            <person name="Lipzen A."/>
            <person name="Andreopoulos W."/>
            <person name="Pangilinan J."/>
            <person name="Riley R."/>
            <person name="Hundley H."/>
            <person name="Na H."/>
            <person name="Barry K."/>
            <person name="Grigoriev I.V."/>
            <person name="Stajich J.E."/>
            <person name="Kennedy P.G."/>
        </authorList>
    </citation>
    <scope>NUCLEOTIDE SEQUENCE</scope>
    <source>
        <strain evidence="6">FC423</strain>
    </source>
</reference>
<evidence type="ECO:0000313" key="6">
    <source>
        <dbReference type="EMBL" id="KAG2114592.1"/>
    </source>
</evidence>
<evidence type="ECO:0000256" key="3">
    <source>
        <dbReference type="ARBA" id="ARBA00022989"/>
    </source>
</evidence>
<dbReference type="GO" id="GO:0012505">
    <property type="term" value="C:endomembrane system"/>
    <property type="evidence" value="ECO:0007669"/>
    <property type="project" value="UniProtKB-SubCell"/>
</dbReference>
<proteinExistence type="predicted"/>
<dbReference type="PANTHER" id="PTHR46140">
    <property type="entry name" value="VACUOLAR TRANSPORTER CHAPERONE 1-RELATED"/>
    <property type="match status" value="1"/>
</dbReference>
<keyword evidence="3" id="KW-1133">Transmembrane helix</keyword>
<evidence type="ECO:0000256" key="4">
    <source>
        <dbReference type="ARBA" id="ARBA00023136"/>
    </source>
</evidence>
<comment type="subcellular location">
    <subcellularLocation>
        <location evidence="1">Endomembrane system</location>
        <topology evidence="1">Multi-pass membrane protein</topology>
    </subcellularLocation>
</comment>
<keyword evidence="2" id="KW-0812">Transmembrane</keyword>
<dbReference type="Pfam" id="PF09359">
    <property type="entry name" value="VTC"/>
    <property type="match status" value="1"/>
</dbReference>
<keyword evidence="4" id="KW-0472">Membrane</keyword>
<dbReference type="AlphaFoldDB" id="A0A9P7FD33"/>
<organism evidence="6 7">
    <name type="scientific">Suillus discolor</name>
    <dbReference type="NCBI Taxonomy" id="1912936"/>
    <lineage>
        <taxon>Eukaryota</taxon>
        <taxon>Fungi</taxon>
        <taxon>Dikarya</taxon>
        <taxon>Basidiomycota</taxon>
        <taxon>Agaricomycotina</taxon>
        <taxon>Agaricomycetes</taxon>
        <taxon>Agaricomycetidae</taxon>
        <taxon>Boletales</taxon>
        <taxon>Suillineae</taxon>
        <taxon>Suillaceae</taxon>
        <taxon>Suillus</taxon>
    </lineage>
</organism>
<sequence length="311" mass="34797">MATTPTFTQSPAFPDLWVAKTLLNGLVYGTCRFRTPPANPELDIPPHAYPNTHLLLPPAHGGIIKLSYQDKDFHPQSYSSGGGSPQLSLPTMMTPCENRAARMSPSQAVAQTLFVVALLGGGDIVLCNVPTQKSRHPHLWFSTYGLTFLRYSNTLPAPLIYLTKADGVHPDNLVPLKQSFCDIYPYLCSTFNAENEFEQKDAAIYFDNEDLEVHLGQLEKTEVAEAIHLRWYGNMDVKIIFVEHKTLRKDWTGDKSIKARFPIKEHLVNAFLCGEYTMDTELQALVDKCKKTQAKVNSMISSQAKFSIGFL</sequence>
<evidence type="ECO:0000256" key="1">
    <source>
        <dbReference type="ARBA" id="ARBA00004127"/>
    </source>
</evidence>
<dbReference type="EMBL" id="JABBWM010000009">
    <property type="protein sequence ID" value="KAG2114592.1"/>
    <property type="molecule type" value="Genomic_DNA"/>
</dbReference>
<dbReference type="Gene3D" id="3.20.100.30">
    <property type="entry name" value="VTC, catalytic tunnel domain"/>
    <property type="match status" value="1"/>
</dbReference>
<evidence type="ECO:0000313" key="7">
    <source>
        <dbReference type="Proteomes" id="UP000823399"/>
    </source>
</evidence>
<dbReference type="InterPro" id="IPR042267">
    <property type="entry name" value="VTC_sf"/>
</dbReference>
<dbReference type="InterPro" id="IPR018966">
    <property type="entry name" value="VTC_domain"/>
</dbReference>
<dbReference type="OrthoDB" id="2676533at2759"/>
<name>A0A9P7FD33_9AGAM</name>
<evidence type="ECO:0000256" key="2">
    <source>
        <dbReference type="ARBA" id="ARBA00022692"/>
    </source>
</evidence>
<dbReference type="InterPro" id="IPR051572">
    <property type="entry name" value="VTC_Complex_Subunit"/>
</dbReference>
<keyword evidence="7" id="KW-1185">Reference proteome</keyword>
<feature type="domain" description="VTC" evidence="5">
    <location>
        <begin position="168"/>
        <end position="295"/>
    </location>
</feature>
<dbReference type="Proteomes" id="UP000823399">
    <property type="component" value="Unassembled WGS sequence"/>
</dbReference>
<dbReference type="PANTHER" id="PTHR46140:SF1">
    <property type="entry name" value="VACUOLAR TRANSPORTER CHAPERONE COMPLEX SUBUNIT 4-RELATED"/>
    <property type="match status" value="1"/>
</dbReference>
<dbReference type="RefSeq" id="XP_041296540.1">
    <property type="nucleotide sequence ID" value="XM_041441090.1"/>
</dbReference>
<dbReference type="GO" id="GO:0033254">
    <property type="term" value="C:vacuolar transporter chaperone complex"/>
    <property type="evidence" value="ECO:0007669"/>
    <property type="project" value="TreeGrafter"/>
</dbReference>
<dbReference type="GO" id="GO:0006799">
    <property type="term" value="P:polyphosphate biosynthetic process"/>
    <property type="evidence" value="ECO:0007669"/>
    <property type="project" value="UniProtKB-ARBA"/>
</dbReference>
<accession>A0A9P7FD33</accession>
<protein>
    <submittedName>
        <fullName evidence="6">VTC domain-containing protein</fullName>
    </submittedName>
</protein>
<comment type="caution">
    <text evidence="6">The sequence shown here is derived from an EMBL/GenBank/DDBJ whole genome shotgun (WGS) entry which is preliminary data.</text>
</comment>